<keyword evidence="1" id="KW-1133">Transmembrane helix</keyword>
<sequence>MLNLKILFYYLYIKIYLNVNFYNVLCSIDNFQKVELLKLTTEQQSDLNEMLQILKPNFILTTYLIDPINTNLCYLFIENTQSNEIKYYTVVLNNKQSLISVKKRILEDGTSINDLFNLNFESILNIHYEIENFKNLSASYNLVIFNKFINLILNNFSFLMVKFDESFENKVNLIGLYFTISNKNLNLICQNLNEFLNISYKLQTTKKFNRCLLLNNFKKYKVLEDYISNVTSEFLHFFSLELNLKINYINRLADFIYYFVLMNKITVNFIIEYVLINVNMILNKLDRFTFILGFTAMCNVELNFQSEILLLKLIIIVRFYLQNPNYDTNNKESLILLYMISKNYWLKSEKINTLFEICILDKKQKKNLKLILIRRYYVFILYYQNKNLNILKKLESNTEYFNFIWIILKCCIYTIYNVYDIDIN</sequence>
<proteinExistence type="predicted"/>
<evidence type="ECO:0000313" key="2">
    <source>
        <dbReference type="EMBL" id="EQB60689.1"/>
    </source>
</evidence>
<feature type="transmembrane region" description="Helical" evidence="1">
    <location>
        <begin position="255"/>
        <end position="282"/>
    </location>
</feature>
<dbReference type="AlphaFoldDB" id="T0L846"/>
<evidence type="ECO:0000313" key="3">
    <source>
        <dbReference type="Proteomes" id="UP000053780"/>
    </source>
</evidence>
<keyword evidence="1" id="KW-0812">Transmembrane</keyword>
<feature type="transmembrane region" description="Helical" evidence="1">
    <location>
        <begin position="400"/>
        <end position="419"/>
    </location>
</feature>
<keyword evidence="3" id="KW-1185">Reference proteome</keyword>
<reference evidence="2 3" key="1">
    <citation type="journal article" date="2013" name="BMC Genomics">
        <title>Genome sequencing and comparative genomics of honey bee microsporidia, Nosema apis reveal novel insights into host-parasite interactions.</title>
        <authorList>
            <person name="Chen Yp."/>
            <person name="Pettis J.S."/>
            <person name="Zhao Y."/>
            <person name="Liu X."/>
            <person name="Tallon L.J."/>
            <person name="Sadzewicz L.D."/>
            <person name="Li R."/>
            <person name="Zheng H."/>
            <person name="Huang S."/>
            <person name="Zhang X."/>
            <person name="Hamilton M.C."/>
            <person name="Pernal S.F."/>
            <person name="Melathopoulos A.P."/>
            <person name="Yan X."/>
            <person name="Evans J.D."/>
        </authorList>
    </citation>
    <scope>NUCLEOTIDE SEQUENCE [LARGE SCALE GENOMIC DNA]</scope>
    <source>
        <strain evidence="2 3">BRL 01</strain>
    </source>
</reference>
<protein>
    <submittedName>
        <fullName evidence="2">Uncharacterized protein</fullName>
    </submittedName>
</protein>
<accession>T0L846</accession>
<organism evidence="2 3">
    <name type="scientific">Vairimorpha apis BRL 01</name>
    <dbReference type="NCBI Taxonomy" id="1037528"/>
    <lineage>
        <taxon>Eukaryota</taxon>
        <taxon>Fungi</taxon>
        <taxon>Fungi incertae sedis</taxon>
        <taxon>Microsporidia</taxon>
        <taxon>Nosematidae</taxon>
        <taxon>Vairimorpha</taxon>
    </lineage>
</organism>
<dbReference type="VEuPathDB" id="MicrosporidiaDB:NAPIS_ORF01741"/>
<dbReference type="HOGENOM" id="CLU_647404_0_0_1"/>
<evidence type="ECO:0000256" key="1">
    <source>
        <dbReference type="SAM" id="Phobius"/>
    </source>
</evidence>
<keyword evidence="1" id="KW-0472">Membrane</keyword>
<dbReference type="Proteomes" id="UP000053780">
    <property type="component" value="Unassembled WGS sequence"/>
</dbReference>
<dbReference type="EMBL" id="KE647253">
    <property type="protein sequence ID" value="EQB60689.1"/>
    <property type="molecule type" value="Genomic_DNA"/>
</dbReference>
<gene>
    <name evidence="2" type="ORF">NAPIS_ORF01741</name>
</gene>
<name>T0L846_9MICR</name>